<dbReference type="Gene3D" id="1.20.1280.50">
    <property type="match status" value="1"/>
</dbReference>
<organism evidence="2 3">
    <name type="scientific">Acacia crassicarpa</name>
    <name type="common">northern wattle</name>
    <dbReference type="NCBI Taxonomy" id="499986"/>
    <lineage>
        <taxon>Eukaryota</taxon>
        <taxon>Viridiplantae</taxon>
        <taxon>Streptophyta</taxon>
        <taxon>Embryophyta</taxon>
        <taxon>Tracheophyta</taxon>
        <taxon>Spermatophyta</taxon>
        <taxon>Magnoliopsida</taxon>
        <taxon>eudicotyledons</taxon>
        <taxon>Gunneridae</taxon>
        <taxon>Pentapetalae</taxon>
        <taxon>rosids</taxon>
        <taxon>fabids</taxon>
        <taxon>Fabales</taxon>
        <taxon>Fabaceae</taxon>
        <taxon>Caesalpinioideae</taxon>
        <taxon>mimosoid clade</taxon>
        <taxon>Acacieae</taxon>
        <taxon>Acacia</taxon>
    </lineage>
</organism>
<dbReference type="AlphaFoldDB" id="A0AAE1J090"/>
<dbReference type="CDD" id="cd22157">
    <property type="entry name" value="F-box_AtFBW1-like"/>
    <property type="match status" value="1"/>
</dbReference>
<dbReference type="InterPro" id="IPR017451">
    <property type="entry name" value="F-box-assoc_interact_dom"/>
</dbReference>
<dbReference type="PANTHER" id="PTHR31672:SF13">
    <property type="entry name" value="F-BOX PROTEIN CPR30-LIKE"/>
    <property type="match status" value="1"/>
</dbReference>
<dbReference type="SUPFAM" id="SSF50965">
    <property type="entry name" value="Galactose oxidase, central domain"/>
    <property type="match status" value="1"/>
</dbReference>
<evidence type="ECO:0000313" key="2">
    <source>
        <dbReference type="EMBL" id="KAK4259379.1"/>
    </source>
</evidence>
<dbReference type="NCBIfam" id="TIGR01640">
    <property type="entry name" value="F_box_assoc_1"/>
    <property type="match status" value="1"/>
</dbReference>
<dbReference type="InterPro" id="IPR026960">
    <property type="entry name" value="RVT-Znf"/>
</dbReference>
<dbReference type="InterPro" id="IPR036047">
    <property type="entry name" value="F-box-like_dom_sf"/>
</dbReference>
<dbReference type="SMART" id="SM00256">
    <property type="entry name" value="FBOX"/>
    <property type="match status" value="1"/>
</dbReference>
<name>A0AAE1J090_9FABA</name>
<dbReference type="EMBL" id="JAWXYG010000011">
    <property type="protein sequence ID" value="KAK4259379.1"/>
    <property type="molecule type" value="Genomic_DNA"/>
</dbReference>
<dbReference type="Pfam" id="PF00646">
    <property type="entry name" value="F-box"/>
    <property type="match status" value="1"/>
</dbReference>
<feature type="domain" description="F-box" evidence="1">
    <location>
        <begin position="6"/>
        <end position="52"/>
    </location>
</feature>
<gene>
    <name evidence="2" type="ORF">QN277_005718</name>
</gene>
<dbReference type="Proteomes" id="UP001293593">
    <property type="component" value="Unassembled WGS sequence"/>
</dbReference>
<evidence type="ECO:0000313" key="3">
    <source>
        <dbReference type="Proteomes" id="UP001293593"/>
    </source>
</evidence>
<dbReference type="PANTHER" id="PTHR31672">
    <property type="entry name" value="BNACNNG10540D PROTEIN"/>
    <property type="match status" value="1"/>
</dbReference>
<proteinExistence type="predicted"/>
<dbReference type="Pfam" id="PF08268">
    <property type="entry name" value="FBA_3"/>
    <property type="match status" value="1"/>
</dbReference>
<reference evidence="2" key="1">
    <citation type="submission" date="2023-10" db="EMBL/GenBank/DDBJ databases">
        <title>Chromosome-level genome of the transformable northern wattle, Acacia crassicarpa.</title>
        <authorList>
            <person name="Massaro I."/>
            <person name="Sinha N.R."/>
            <person name="Poethig S."/>
            <person name="Leichty A.R."/>
        </authorList>
    </citation>
    <scope>NUCLEOTIDE SEQUENCE</scope>
    <source>
        <strain evidence="2">Acra3RX</strain>
        <tissue evidence="2">Leaf</tissue>
    </source>
</reference>
<accession>A0AAE1J090</accession>
<evidence type="ECO:0000259" key="1">
    <source>
        <dbReference type="PROSITE" id="PS50181"/>
    </source>
</evidence>
<protein>
    <recommendedName>
        <fullName evidence="1">F-box domain-containing protein</fullName>
    </recommendedName>
</protein>
<comment type="caution">
    <text evidence="2">The sequence shown here is derived from an EMBL/GenBank/DDBJ whole genome shotgun (WGS) entry which is preliminary data.</text>
</comment>
<dbReference type="InterPro" id="IPR011043">
    <property type="entry name" value="Gal_Oxase/kelch_b-propeller"/>
</dbReference>
<dbReference type="PROSITE" id="PS50181">
    <property type="entry name" value="FBOX"/>
    <property type="match status" value="1"/>
</dbReference>
<dbReference type="InterPro" id="IPR013187">
    <property type="entry name" value="F-box-assoc_dom_typ3"/>
</dbReference>
<sequence>MEMEVNGTVPFLPEEIITDILKRLPVKSLIRFRCVCQHWKNLVKNPSFITDHLRHSGHHNPNFLFFRPSSSRRDYTASLDLLNCEMQVRDLQKAPLIDYLWAGRFKIIGCSNGLLCVVIHSKEIPRPPSSVLLWNPATKDVTEVTRPRTIDSCKFSCKFGFGFNSSLNDFKIVAIDDQIDRMGVYSLSRDSWKEIELKNFPEDFKFFDETAVSSNEAIFWKGQKGREEGKGVIVSFDTTKEVFTFIPWPTDTASLSFVNLTVYKDKLAIFHSGSDGSLWVWVMEEDIGSSRERWNWSKKFIGCHYPQMFNCVGTIWRNDIVIVGNTETTGKEGPKRHLCMVNLTTNQFKMIDSPQYCPVEFLNYVESLVPIFNIHNIEEPKTDVSWPGSSLWGEIWKLQIPERCKMFLWLALHKQLLTNVSRCKRGLSTDARCPICNGEIETLLHVLRDCPATADLWKQLVPMNLWLWFC</sequence>
<dbReference type="InterPro" id="IPR050796">
    <property type="entry name" value="SCF_F-box_component"/>
</dbReference>
<dbReference type="InterPro" id="IPR001810">
    <property type="entry name" value="F-box_dom"/>
</dbReference>
<dbReference type="SUPFAM" id="SSF81383">
    <property type="entry name" value="F-box domain"/>
    <property type="match status" value="1"/>
</dbReference>
<keyword evidence="3" id="KW-1185">Reference proteome</keyword>
<dbReference type="Pfam" id="PF13966">
    <property type="entry name" value="zf-RVT"/>
    <property type="match status" value="1"/>
</dbReference>